<dbReference type="GO" id="GO:0016829">
    <property type="term" value="F:lyase activity"/>
    <property type="evidence" value="ECO:0007669"/>
    <property type="project" value="UniProtKB-KW"/>
</dbReference>
<dbReference type="Proteomes" id="UP000000483">
    <property type="component" value="Chromosome"/>
</dbReference>
<dbReference type="NCBIfam" id="TIGR00735">
    <property type="entry name" value="hisF"/>
    <property type="match status" value="1"/>
</dbReference>
<evidence type="ECO:0000256" key="6">
    <source>
        <dbReference type="ARBA" id="ARBA00022605"/>
    </source>
</evidence>
<proteinExistence type="inferred from homology"/>
<keyword evidence="7 11" id="KW-0368">Histidine biosynthesis</keyword>
<evidence type="ECO:0000256" key="9">
    <source>
        <dbReference type="ARBA" id="ARBA00025475"/>
    </source>
</evidence>
<dbReference type="UniPathway" id="UPA00031">
    <property type="reaction ID" value="UER00010"/>
</dbReference>
<dbReference type="InterPro" id="IPR004651">
    <property type="entry name" value="HisF"/>
</dbReference>
<keyword evidence="14" id="KW-1185">Reference proteome</keyword>
<organism evidence="13 14">
    <name type="scientific">Desulfobacca acetoxidans (strain ATCC 700848 / DSM 11109 / ASRB2)</name>
    <dbReference type="NCBI Taxonomy" id="880072"/>
    <lineage>
        <taxon>Bacteria</taxon>
        <taxon>Pseudomonadati</taxon>
        <taxon>Thermodesulfobacteriota</taxon>
        <taxon>Desulfobaccia</taxon>
        <taxon>Desulfobaccales</taxon>
        <taxon>Desulfobaccaceae</taxon>
        <taxon>Desulfobacca</taxon>
    </lineage>
</organism>
<keyword evidence="5 11" id="KW-0963">Cytoplasm</keyword>
<evidence type="ECO:0000256" key="10">
    <source>
        <dbReference type="ARBA" id="ARBA00047838"/>
    </source>
</evidence>
<dbReference type="eggNOG" id="COG0107">
    <property type="taxonomic scope" value="Bacteria"/>
</dbReference>
<reference evidence="14" key="2">
    <citation type="submission" date="2011-03" db="EMBL/GenBank/DDBJ databases">
        <title>The complete genome of Desulfobacca acetoxidans DSM 11109.</title>
        <authorList>
            <consortium name="US DOE Joint Genome Institute (JGI-PGF)"/>
            <person name="Lucas S."/>
            <person name="Copeland A."/>
            <person name="Lapidus A."/>
            <person name="Bruce D."/>
            <person name="Goodwin L."/>
            <person name="Pitluck S."/>
            <person name="Peters L."/>
            <person name="Kyrpides N."/>
            <person name="Mavromatis K."/>
            <person name="Ivanova N."/>
            <person name="Ovchinnikova G."/>
            <person name="Teshima H."/>
            <person name="Detter J.C."/>
            <person name="Han C."/>
            <person name="Land M."/>
            <person name="Hauser L."/>
            <person name="Markowitz V."/>
            <person name="Cheng J.-F."/>
            <person name="Hugenholtz P."/>
            <person name="Woyke T."/>
            <person name="Wu D."/>
            <person name="Spring S."/>
            <person name="Schueler E."/>
            <person name="Brambilla E."/>
            <person name="Klenk H.-P."/>
            <person name="Eisen J.A."/>
        </authorList>
    </citation>
    <scope>NUCLEOTIDE SEQUENCE [LARGE SCALE GENOMIC DNA]</scope>
    <source>
        <strain evidence="14">ATCC 700848 / DSM 11109 / ASRB2</strain>
    </source>
</reference>
<dbReference type="InterPro" id="IPR011060">
    <property type="entry name" value="RibuloseP-bd_barrel"/>
</dbReference>
<evidence type="ECO:0000256" key="3">
    <source>
        <dbReference type="ARBA" id="ARBA00009667"/>
    </source>
</evidence>
<evidence type="ECO:0000313" key="13">
    <source>
        <dbReference type="EMBL" id="AEB08183.1"/>
    </source>
</evidence>
<dbReference type="Gene3D" id="3.20.20.70">
    <property type="entry name" value="Aldolase class I"/>
    <property type="match status" value="1"/>
</dbReference>
<dbReference type="OrthoDB" id="9807749at2"/>
<dbReference type="STRING" id="880072.Desac_0292"/>
<feature type="active site" evidence="11">
    <location>
        <position position="130"/>
    </location>
</feature>
<dbReference type="RefSeq" id="WP_013705296.1">
    <property type="nucleotide sequence ID" value="NC_015388.1"/>
</dbReference>
<evidence type="ECO:0000256" key="12">
    <source>
        <dbReference type="RuleBase" id="RU003657"/>
    </source>
</evidence>
<keyword evidence="8 11" id="KW-0456">Lyase</keyword>
<dbReference type="Pfam" id="PF00977">
    <property type="entry name" value="His_biosynth"/>
    <property type="match status" value="1"/>
</dbReference>
<dbReference type="GO" id="GO:0000105">
    <property type="term" value="P:L-histidine biosynthetic process"/>
    <property type="evidence" value="ECO:0007669"/>
    <property type="project" value="UniProtKB-UniRule"/>
</dbReference>
<name>F2NEJ3_DESAR</name>
<dbReference type="HAMAP" id="MF_01013">
    <property type="entry name" value="HisF"/>
    <property type="match status" value="1"/>
</dbReference>
<protein>
    <recommendedName>
        <fullName evidence="11">Imidazole glycerol phosphate synthase subunit HisF</fullName>
        <ecNumber evidence="11">4.3.2.10</ecNumber>
    </recommendedName>
    <alternativeName>
        <fullName evidence="11">IGP synthase cyclase subunit</fullName>
    </alternativeName>
    <alternativeName>
        <fullName evidence="11">IGP synthase subunit HisF</fullName>
    </alternativeName>
    <alternativeName>
        <fullName evidence="11">ImGP synthase subunit HisF</fullName>
        <shortName evidence="11">IGPS subunit HisF</shortName>
    </alternativeName>
</protein>
<dbReference type="FunFam" id="3.20.20.70:FF:000006">
    <property type="entry name" value="Imidazole glycerol phosphate synthase subunit HisF"/>
    <property type="match status" value="1"/>
</dbReference>
<comment type="subcellular location">
    <subcellularLocation>
        <location evidence="1 11">Cytoplasm</location>
    </subcellularLocation>
</comment>
<comment type="subunit">
    <text evidence="4 11">Heterodimer of HisH and HisF.</text>
</comment>
<dbReference type="GO" id="GO:0000107">
    <property type="term" value="F:imidazoleglycerol-phosphate synthase activity"/>
    <property type="evidence" value="ECO:0007669"/>
    <property type="project" value="UniProtKB-UniRule"/>
</dbReference>
<keyword evidence="6 11" id="KW-0028">Amino-acid biosynthesis</keyword>
<dbReference type="PANTHER" id="PTHR21235">
    <property type="entry name" value="IMIDAZOLE GLYCEROL PHOSPHATE SYNTHASE SUBUNIT HISF/H IGP SYNTHASE SUBUNIT HISF/H"/>
    <property type="match status" value="1"/>
</dbReference>
<dbReference type="HOGENOM" id="CLU_048577_4_0_7"/>
<dbReference type="GO" id="GO:0016853">
    <property type="term" value="F:isomerase activity"/>
    <property type="evidence" value="ECO:0007669"/>
    <property type="project" value="UniProtKB-KW"/>
</dbReference>
<comment type="pathway">
    <text evidence="2 11">Amino-acid biosynthesis; L-histidine biosynthesis; L-histidine from 5-phospho-alpha-D-ribose 1-diphosphate: step 5/9.</text>
</comment>
<dbReference type="KEGG" id="dao:Desac_0292"/>
<dbReference type="PANTHER" id="PTHR21235:SF2">
    <property type="entry name" value="IMIDAZOLE GLYCEROL PHOSPHATE SYNTHASE HISHF"/>
    <property type="match status" value="1"/>
</dbReference>
<dbReference type="AlphaFoldDB" id="F2NEJ3"/>
<gene>
    <name evidence="11" type="primary">hisF</name>
    <name evidence="13" type="ordered locus">Desac_0292</name>
</gene>
<feature type="active site" evidence="11">
    <location>
        <position position="11"/>
    </location>
</feature>
<dbReference type="EMBL" id="CP002629">
    <property type="protein sequence ID" value="AEB08183.1"/>
    <property type="molecule type" value="Genomic_DNA"/>
</dbReference>
<evidence type="ECO:0000256" key="8">
    <source>
        <dbReference type="ARBA" id="ARBA00023239"/>
    </source>
</evidence>
<dbReference type="EC" id="4.3.2.10" evidence="11"/>
<comment type="similarity">
    <text evidence="3 11 12">Belongs to the HisA/HisF family.</text>
</comment>
<evidence type="ECO:0000256" key="1">
    <source>
        <dbReference type="ARBA" id="ARBA00004496"/>
    </source>
</evidence>
<dbReference type="GO" id="GO:0005737">
    <property type="term" value="C:cytoplasm"/>
    <property type="evidence" value="ECO:0007669"/>
    <property type="project" value="UniProtKB-SubCell"/>
</dbReference>
<dbReference type="InterPro" id="IPR013785">
    <property type="entry name" value="Aldolase_TIM"/>
</dbReference>
<dbReference type="SUPFAM" id="SSF51366">
    <property type="entry name" value="Ribulose-phoshate binding barrel"/>
    <property type="match status" value="1"/>
</dbReference>
<dbReference type="CDD" id="cd04731">
    <property type="entry name" value="HisF"/>
    <property type="match status" value="1"/>
</dbReference>
<evidence type="ECO:0000256" key="5">
    <source>
        <dbReference type="ARBA" id="ARBA00022490"/>
    </source>
</evidence>
<evidence type="ECO:0000256" key="4">
    <source>
        <dbReference type="ARBA" id="ARBA00011152"/>
    </source>
</evidence>
<dbReference type="InterPro" id="IPR050064">
    <property type="entry name" value="IGPS_HisA/HisF"/>
</dbReference>
<dbReference type="InterPro" id="IPR006062">
    <property type="entry name" value="His_biosynth"/>
</dbReference>
<reference evidence="13 14" key="1">
    <citation type="journal article" date="2011" name="Stand. Genomic Sci.">
        <title>Complete genome sequence of the acetate-degrading sulfate reducer Desulfobacca acetoxidans type strain (ASRB2).</title>
        <authorList>
            <person name="Goker M."/>
            <person name="Teshima H."/>
            <person name="Lapidus A."/>
            <person name="Nolan M."/>
            <person name="Lucas S."/>
            <person name="Hammon N."/>
            <person name="Deshpande S."/>
            <person name="Cheng J.F."/>
            <person name="Tapia R."/>
            <person name="Han C."/>
            <person name="Goodwin L."/>
            <person name="Pitluck S."/>
            <person name="Huntemann M."/>
            <person name="Liolios K."/>
            <person name="Ivanova N."/>
            <person name="Pagani I."/>
            <person name="Mavromatis K."/>
            <person name="Ovchinikova G."/>
            <person name="Pati A."/>
            <person name="Chen A."/>
            <person name="Palaniappan K."/>
            <person name="Land M."/>
            <person name="Hauser L."/>
            <person name="Brambilla E.M."/>
            <person name="Rohde M."/>
            <person name="Spring S."/>
            <person name="Detter J.C."/>
            <person name="Woyke T."/>
            <person name="Bristow J."/>
            <person name="Eisen J.A."/>
            <person name="Markowitz V."/>
            <person name="Hugenholtz P."/>
            <person name="Kyrpides N.C."/>
            <person name="Klenk H.P."/>
        </authorList>
    </citation>
    <scope>NUCLEOTIDE SEQUENCE [LARGE SCALE GENOMIC DNA]</scope>
    <source>
        <strain evidence="14">ATCC 700848 / DSM 11109 / ASRB2</strain>
    </source>
</reference>
<sequence>MLSKRIIPCLDVRGGRTTKGIKFKDNVDIGDPVQMARFYYEQGADEIVFYDITASSDRRNIMIDVVRRVAREIFIPFSVGGGIRTLEDMREALLAGAEKVSVNSAAVQNPRIIAEGARAFGSQCIVLGMDVKQVLPSADIPSGYEIVINGGRTRMSLDALWWAQEAVRLGAGEICLNSIDADGTQTGYELNLTRLISTAVSVPVIASGGAGMPEHLYDVLTIGQADAALIASIVHYGDYSIGDIKDYLQQRGIKMRLLW</sequence>
<evidence type="ECO:0000256" key="2">
    <source>
        <dbReference type="ARBA" id="ARBA00005091"/>
    </source>
</evidence>
<evidence type="ECO:0000256" key="7">
    <source>
        <dbReference type="ARBA" id="ARBA00023102"/>
    </source>
</evidence>
<evidence type="ECO:0000256" key="11">
    <source>
        <dbReference type="HAMAP-Rule" id="MF_01013"/>
    </source>
</evidence>
<keyword evidence="13" id="KW-0413">Isomerase</keyword>
<evidence type="ECO:0000313" key="14">
    <source>
        <dbReference type="Proteomes" id="UP000000483"/>
    </source>
</evidence>
<comment type="catalytic activity">
    <reaction evidence="10 11">
        <text>5-[(5-phospho-1-deoxy-D-ribulos-1-ylimino)methylamino]-1-(5-phospho-beta-D-ribosyl)imidazole-4-carboxamide + L-glutamine = D-erythro-1-(imidazol-4-yl)glycerol 3-phosphate + 5-amino-1-(5-phospho-beta-D-ribosyl)imidazole-4-carboxamide + L-glutamate + H(+)</text>
        <dbReference type="Rhea" id="RHEA:24793"/>
        <dbReference type="ChEBI" id="CHEBI:15378"/>
        <dbReference type="ChEBI" id="CHEBI:29985"/>
        <dbReference type="ChEBI" id="CHEBI:58278"/>
        <dbReference type="ChEBI" id="CHEBI:58359"/>
        <dbReference type="ChEBI" id="CHEBI:58475"/>
        <dbReference type="ChEBI" id="CHEBI:58525"/>
        <dbReference type="EC" id="4.3.2.10"/>
    </reaction>
</comment>
<accession>F2NEJ3</accession>
<comment type="function">
    <text evidence="9 11">IGPS catalyzes the conversion of PRFAR and glutamine to IGP, AICAR and glutamate. The HisF subunit catalyzes the cyclization activity that produces IGP and AICAR from PRFAR using the ammonia provided by the HisH subunit.</text>
</comment>